<dbReference type="NCBIfam" id="TIGR02478">
    <property type="entry name" value="6PF1K_euk"/>
    <property type="match status" value="1"/>
</dbReference>
<evidence type="ECO:0000256" key="4">
    <source>
        <dbReference type="ARBA" id="ARBA00012055"/>
    </source>
</evidence>
<dbReference type="AlphaFoldDB" id="A0A7S4M9E5"/>
<dbReference type="SUPFAM" id="SSF53784">
    <property type="entry name" value="Phosphofructokinase"/>
    <property type="match status" value="2"/>
</dbReference>
<evidence type="ECO:0000256" key="13">
    <source>
        <dbReference type="ARBA" id="ARBA00023152"/>
    </source>
</evidence>
<dbReference type="InterPro" id="IPR015912">
    <property type="entry name" value="Phosphofructokinase_CS"/>
</dbReference>
<dbReference type="PANTHER" id="PTHR13697">
    <property type="entry name" value="PHOSPHOFRUCTOKINASE"/>
    <property type="match status" value="1"/>
</dbReference>
<evidence type="ECO:0000256" key="5">
    <source>
        <dbReference type="ARBA" id="ARBA00022490"/>
    </source>
</evidence>
<gene>
    <name evidence="16" type="ORF">VSP0166_LOCUS4319</name>
</gene>
<feature type="domain" description="Phosphofructokinase" evidence="15">
    <location>
        <begin position="36"/>
        <end position="351"/>
    </location>
</feature>
<dbReference type="Gene3D" id="3.40.50.450">
    <property type="match status" value="2"/>
</dbReference>
<keyword evidence="5" id="KW-0963">Cytoplasm</keyword>
<comment type="catalytic activity">
    <reaction evidence="14">
        <text>beta-D-fructose 6-phosphate + ATP = beta-D-fructose 1,6-bisphosphate + ADP + H(+)</text>
        <dbReference type="Rhea" id="RHEA:16109"/>
        <dbReference type="ChEBI" id="CHEBI:15378"/>
        <dbReference type="ChEBI" id="CHEBI:30616"/>
        <dbReference type="ChEBI" id="CHEBI:32966"/>
        <dbReference type="ChEBI" id="CHEBI:57634"/>
        <dbReference type="ChEBI" id="CHEBI:456216"/>
        <dbReference type="EC" id="2.7.1.11"/>
    </reaction>
</comment>
<dbReference type="GO" id="GO:0061621">
    <property type="term" value="P:canonical glycolysis"/>
    <property type="evidence" value="ECO:0007669"/>
    <property type="project" value="TreeGrafter"/>
</dbReference>
<comment type="subcellular location">
    <subcellularLocation>
        <location evidence="2">Cytoplasm</location>
    </subcellularLocation>
</comment>
<feature type="domain" description="Phosphofructokinase" evidence="15">
    <location>
        <begin position="432"/>
        <end position="717"/>
    </location>
</feature>
<evidence type="ECO:0000256" key="1">
    <source>
        <dbReference type="ARBA" id="ARBA00001946"/>
    </source>
</evidence>
<dbReference type="EC" id="2.7.1.11" evidence="4"/>
<dbReference type="EMBL" id="HBKP01006007">
    <property type="protein sequence ID" value="CAE2208695.1"/>
    <property type="molecule type" value="Transcribed_RNA"/>
</dbReference>
<dbReference type="UniPathway" id="UPA00109">
    <property type="reaction ID" value="UER00182"/>
</dbReference>
<dbReference type="InterPro" id="IPR022953">
    <property type="entry name" value="ATP_PFK"/>
</dbReference>
<dbReference type="FunFam" id="3.40.50.460:FF:000002">
    <property type="entry name" value="ATP-dependent 6-phosphofructokinase"/>
    <property type="match status" value="1"/>
</dbReference>
<evidence type="ECO:0000256" key="3">
    <source>
        <dbReference type="ARBA" id="ARBA00004679"/>
    </source>
</evidence>
<comment type="cofactor">
    <cofactor evidence="1">
        <name>Mg(2+)</name>
        <dbReference type="ChEBI" id="CHEBI:18420"/>
    </cofactor>
</comment>
<evidence type="ECO:0000259" key="15">
    <source>
        <dbReference type="Pfam" id="PF00365"/>
    </source>
</evidence>
<accession>A0A7S4M9E5</accession>
<keyword evidence="7" id="KW-0808">Transferase</keyword>
<evidence type="ECO:0000256" key="7">
    <source>
        <dbReference type="ARBA" id="ARBA00022679"/>
    </source>
</evidence>
<dbReference type="PANTHER" id="PTHR13697:SF4">
    <property type="entry name" value="ATP-DEPENDENT 6-PHOSPHOFRUCTOKINASE"/>
    <property type="match status" value="1"/>
</dbReference>
<keyword evidence="10" id="KW-0418">Kinase</keyword>
<evidence type="ECO:0000256" key="10">
    <source>
        <dbReference type="ARBA" id="ARBA00022777"/>
    </source>
</evidence>
<keyword evidence="13" id="KW-0324">Glycolysis</keyword>
<keyword evidence="11" id="KW-0067">ATP-binding</keyword>
<sequence>MAGKLQKFSSQVDLDLQFGAARFTPRSQYDENRPCVAVLTSGGDSPGMNPAVRAIVRGALHQGYRVYGIRDGYRGLCRGSDEDIVELNWIDVSGIIHKGGTFLGTARCEDFRTTKGRKKVVLNLISRGINSLIIIGGDGSLTGASILHKEWTGYVDELLNEMAEEEKSSGWFSKYWKDREEEIRTLQVVGLVGSIDNDMGNTSMTIGCDSALHRICTALDIISSTAASHQRAFVVEVMGRMCGWLALKAAVACGAEFVFFPENPTPLDWPQKVIDAVKKSVNQEKRSAIVIVAEGARDTNLEHISAEAVRKTLEDAGVDSRLTILGHVQRGGSPSFYDRAHSMLLGYSAVQEMVKGTAKAEPQMICVDGLFHTCTRTIAECLATSKEISTQVNEKDYLKAMSLRGEGFLRSHEAMLSLVTSKRKVEKPGLHNIALFHVGACAPGMNAVTRSFVRLALDKGYSTYGVTGGIKGLENANFHLMSWMDVDGWCPLGGAKLGTSRFATASKMDVKKVCESLKKYKIKTLAMIGGWDGYLCMMYLKKHANDYPFLKKINIFLIPCTISNNLPCTSYCIGTDTALNSIVEAVDKIKESAIAQRRIYVIEVMGANCGYLCSMGSFATGAEKTFCPEVPLTLESLKKDLDDVKESFAHAKPMALFFTTEKTSKVFDTKFLAKLFKSQSDGAYDVRVSILGHLQQGGSPSPMDRFLGVEIVAECMNRIEEYASSDRTNEFQVVGLQKGIVTFSDASQIHEEMDIQQRRPKHEWWMNSFSNISKQYAEWAEKPEVYKTD</sequence>
<dbReference type="GO" id="GO:0016208">
    <property type="term" value="F:AMP binding"/>
    <property type="evidence" value="ECO:0007669"/>
    <property type="project" value="TreeGrafter"/>
</dbReference>
<dbReference type="GO" id="GO:0048029">
    <property type="term" value="F:monosaccharide binding"/>
    <property type="evidence" value="ECO:0007669"/>
    <property type="project" value="TreeGrafter"/>
</dbReference>
<protein>
    <recommendedName>
        <fullName evidence="4">6-phosphofructokinase</fullName>
        <ecNumber evidence="4">2.7.1.11</ecNumber>
    </recommendedName>
</protein>
<dbReference type="GO" id="GO:0070095">
    <property type="term" value="F:fructose-6-phosphate binding"/>
    <property type="evidence" value="ECO:0007669"/>
    <property type="project" value="TreeGrafter"/>
</dbReference>
<keyword evidence="8" id="KW-0479">Metal-binding</keyword>
<evidence type="ECO:0000313" key="16">
    <source>
        <dbReference type="EMBL" id="CAE2208695.1"/>
    </source>
</evidence>
<evidence type="ECO:0000256" key="11">
    <source>
        <dbReference type="ARBA" id="ARBA00022840"/>
    </source>
</evidence>
<keyword evidence="9" id="KW-0547">Nucleotide-binding</keyword>
<dbReference type="GO" id="GO:0005945">
    <property type="term" value="C:6-phosphofructokinase complex"/>
    <property type="evidence" value="ECO:0007669"/>
    <property type="project" value="TreeGrafter"/>
</dbReference>
<name>A0A7S4M9E5_9EUKA</name>
<dbReference type="PRINTS" id="PR00476">
    <property type="entry name" value="PHFRCTKINASE"/>
</dbReference>
<dbReference type="Pfam" id="PF00365">
    <property type="entry name" value="PFK"/>
    <property type="match status" value="2"/>
</dbReference>
<evidence type="ECO:0000256" key="14">
    <source>
        <dbReference type="ARBA" id="ARBA00048070"/>
    </source>
</evidence>
<proteinExistence type="predicted"/>
<dbReference type="InterPro" id="IPR000023">
    <property type="entry name" value="Phosphofructokinase_dom"/>
</dbReference>
<dbReference type="Gene3D" id="3.40.50.460">
    <property type="entry name" value="Phosphofructokinase domain"/>
    <property type="match status" value="2"/>
</dbReference>
<keyword evidence="12" id="KW-0460">Magnesium</keyword>
<evidence type="ECO:0000256" key="2">
    <source>
        <dbReference type="ARBA" id="ARBA00004496"/>
    </source>
</evidence>
<keyword evidence="6" id="KW-0021">Allosteric enzyme</keyword>
<dbReference type="GO" id="GO:0006002">
    <property type="term" value="P:fructose 6-phosphate metabolic process"/>
    <property type="evidence" value="ECO:0007669"/>
    <property type="project" value="InterPro"/>
</dbReference>
<dbReference type="GO" id="GO:0042802">
    <property type="term" value="F:identical protein binding"/>
    <property type="evidence" value="ECO:0007669"/>
    <property type="project" value="TreeGrafter"/>
</dbReference>
<dbReference type="InterPro" id="IPR035966">
    <property type="entry name" value="PKF_sf"/>
</dbReference>
<evidence type="ECO:0000256" key="12">
    <source>
        <dbReference type="ARBA" id="ARBA00022842"/>
    </source>
</evidence>
<evidence type="ECO:0000256" key="9">
    <source>
        <dbReference type="ARBA" id="ARBA00022741"/>
    </source>
</evidence>
<comment type="pathway">
    <text evidence="3">Carbohydrate degradation; glycolysis; D-glyceraldehyde 3-phosphate and glycerone phosphate from D-glucose: step 3/4.</text>
</comment>
<organism evidence="16">
    <name type="scientific">Vannella robusta</name>
    <dbReference type="NCBI Taxonomy" id="1487602"/>
    <lineage>
        <taxon>Eukaryota</taxon>
        <taxon>Amoebozoa</taxon>
        <taxon>Discosea</taxon>
        <taxon>Flabellinia</taxon>
        <taxon>Vannellidae</taxon>
        <taxon>Vannella</taxon>
    </lineage>
</organism>
<dbReference type="PROSITE" id="PS00433">
    <property type="entry name" value="PHOSPHOFRUCTOKINASE"/>
    <property type="match status" value="2"/>
</dbReference>
<dbReference type="InterPro" id="IPR009161">
    <property type="entry name" value="6-Pfructokinase_euk"/>
</dbReference>
<dbReference type="GO" id="GO:0005524">
    <property type="term" value="F:ATP binding"/>
    <property type="evidence" value="ECO:0007669"/>
    <property type="project" value="UniProtKB-KW"/>
</dbReference>
<dbReference type="GO" id="GO:0030388">
    <property type="term" value="P:fructose 1,6-bisphosphate metabolic process"/>
    <property type="evidence" value="ECO:0007669"/>
    <property type="project" value="TreeGrafter"/>
</dbReference>
<reference evidence="16" key="1">
    <citation type="submission" date="2021-01" db="EMBL/GenBank/DDBJ databases">
        <authorList>
            <person name="Corre E."/>
            <person name="Pelletier E."/>
            <person name="Niang G."/>
            <person name="Scheremetjew M."/>
            <person name="Finn R."/>
            <person name="Kale V."/>
            <person name="Holt S."/>
            <person name="Cochrane G."/>
            <person name="Meng A."/>
            <person name="Brown T."/>
            <person name="Cohen L."/>
        </authorList>
    </citation>
    <scope>NUCLEOTIDE SEQUENCE</scope>
    <source>
        <strain evidence="16">DIVA3 518/3/11/1/6</strain>
    </source>
</reference>
<evidence type="ECO:0000256" key="8">
    <source>
        <dbReference type="ARBA" id="ARBA00022723"/>
    </source>
</evidence>
<evidence type="ECO:0000256" key="6">
    <source>
        <dbReference type="ARBA" id="ARBA00022533"/>
    </source>
</evidence>
<dbReference type="GO" id="GO:0003872">
    <property type="term" value="F:6-phosphofructokinase activity"/>
    <property type="evidence" value="ECO:0007669"/>
    <property type="project" value="UniProtKB-EC"/>
</dbReference>
<dbReference type="GO" id="GO:0046872">
    <property type="term" value="F:metal ion binding"/>
    <property type="evidence" value="ECO:0007669"/>
    <property type="project" value="UniProtKB-KW"/>
</dbReference>